<name>A0ABY6KE98_9ARAC</name>
<dbReference type="InterPro" id="IPR033756">
    <property type="entry name" value="YlxH/NBP35"/>
</dbReference>
<evidence type="ECO:0000313" key="9">
    <source>
        <dbReference type="Proteomes" id="UP001235939"/>
    </source>
</evidence>
<dbReference type="CDD" id="cd02037">
    <property type="entry name" value="Mrp_NBP35"/>
    <property type="match status" value="1"/>
</dbReference>
<evidence type="ECO:0008006" key="10">
    <source>
        <dbReference type="Google" id="ProtNLM"/>
    </source>
</evidence>
<keyword evidence="6" id="KW-0411">Iron-sulfur</keyword>
<keyword evidence="5" id="KW-0408">Iron</keyword>
<evidence type="ECO:0000256" key="1">
    <source>
        <dbReference type="ARBA" id="ARBA00022485"/>
    </source>
</evidence>
<evidence type="ECO:0000256" key="7">
    <source>
        <dbReference type="ARBA" id="ARBA00024036"/>
    </source>
</evidence>
<evidence type="ECO:0000256" key="3">
    <source>
        <dbReference type="ARBA" id="ARBA00022741"/>
    </source>
</evidence>
<protein>
    <recommendedName>
        <fullName evidence="10">Iron-sulfur protein NUBPL</fullName>
    </recommendedName>
</protein>
<keyword evidence="1" id="KW-0004">4Fe-4S</keyword>
<evidence type="ECO:0000313" key="8">
    <source>
        <dbReference type="EMBL" id="UYV65960.1"/>
    </source>
</evidence>
<dbReference type="Pfam" id="PF10609">
    <property type="entry name" value="ParA"/>
    <property type="match status" value="1"/>
</dbReference>
<dbReference type="HAMAP" id="MF_02040">
    <property type="entry name" value="Mrp_NBP35"/>
    <property type="match status" value="1"/>
</dbReference>
<dbReference type="Gene3D" id="3.40.50.300">
    <property type="entry name" value="P-loop containing nucleotide triphosphate hydrolases"/>
    <property type="match status" value="1"/>
</dbReference>
<comment type="similarity">
    <text evidence="7">Belongs to the Mrp/NBP35 ATP-binding proteins family.</text>
</comment>
<gene>
    <name evidence="8" type="ORF">LAZ67_3006007</name>
</gene>
<dbReference type="PANTHER" id="PTHR42961:SF2">
    <property type="entry name" value="IRON-SULFUR PROTEIN NUBPL"/>
    <property type="match status" value="1"/>
</dbReference>
<dbReference type="PANTHER" id="PTHR42961">
    <property type="entry name" value="IRON-SULFUR PROTEIN NUBPL"/>
    <property type="match status" value="1"/>
</dbReference>
<reference evidence="8 9" key="1">
    <citation type="submission" date="2022-01" db="EMBL/GenBank/DDBJ databases">
        <title>A chromosomal length assembly of Cordylochernes scorpioides.</title>
        <authorList>
            <person name="Zeh D."/>
            <person name="Zeh J."/>
        </authorList>
    </citation>
    <scope>NUCLEOTIDE SEQUENCE [LARGE SCALE GENOMIC DNA]</scope>
    <source>
        <strain evidence="8">IN4F17</strain>
        <tissue evidence="8">Whole Body</tissue>
    </source>
</reference>
<dbReference type="InterPro" id="IPR019591">
    <property type="entry name" value="Mrp/NBP35_ATP-bd"/>
</dbReference>
<dbReference type="InterPro" id="IPR000808">
    <property type="entry name" value="Mrp-like_CS"/>
</dbReference>
<keyword evidence="2" id="KW-0479">Metal-binding</keyword>
<organism evidence="8 9">
    <name type="scientific">Cordylochernes scorpioides</name>
    <dbReference type="NCBI Taxonomy" id="51811"/>
    <lineage>
        <taxon>Eukaryota</taxon>
        <taxon>Metazoa</taxon>
        <taxon>Ecdysozoa</taxon>
        <taxon>Arthropoda</taxon>
        <taxon>Chelicerata</taxon>
        <taxon>Arachnida</taxon>
        <taxon>Pseudoscorpiones</taxon>
        <taxon>Cheliferoidea</taxon>
        <taxon>Chernetidae</taxon>
        <taxon>Cordylochernes</taxon>
    </lineage>
</organism>
<keyword evidence="4" id="KW-0067">ATP-binding</keyword>
<keyword evidence="9" id="KW-1185">Reference proteome</keyword>
<evidence type="ECO:0000256" key="5">
    <source>
        <dbReference type="ARBA" id="ARBA00023004"/>
    </source>
</evidence>
<dbReference type="InterPro" id="IPR027417">
    <property type="entry name" value="P-loop_NTPase"/>
</dbReference>
<dbReference type="Proteomes" id="UP001235939">
    <property type="component" value="Chromosome 03"/>
</dbReference>
<evidence type="ECO:0000256" key="6">
    <source>
        <dbReference type="ARBA" id="ARBA00023014"/>
    </source>
</evidence>
<dbReference type="PROSITE" id="PS01215">
    <property type="entry name" value="MRP"/>
    <property type="match status" value="1"/>
</dbReference>
<dbReference type="InterPro" id="IPR044304">
    <property type="entry name" value="NUBPL-like"/>
</dbReference>
<proteinExistence type="inferred from homology"/>
<evidence type="ECO:0000256" key="4">
    <source>
        <dbReference type="ARBA" id="ARBA00022840"/>
    </source>
</evidence>
<dbReference type="SUPFAM" id="SSF52540">
    <property type="entry name" value="P-loop containing nucleoside triphosphate hydrolases"/>
    <property type="match status" value="1"/>
</dbReference>
<sequence length="282" mass="30518">MSEYFCLFSILGIPQKTQERIAKGLPKKLPIAGVEHVILVSSAKGGVGKSTIAVNLATALHELKKDMRIGLLDADVFGPSIPILMNLNDQPEVNKQNLILPLSNYGIKCMSMGFLVEEQSAIVWRGLMVMSAIQKLLRQVMWGPLDVLVVDMPPGTGDTQLSICQSIPISGAILVSTPQRLAMADVRRGVKMFQTVGVPTLGLVQNMSRHTCSKCGHSSQLFGQKDVAGELGLPLLADIPLSQPLEESTDCGKPLVISQPHSDEAKEFFSLSRKVYSALKIS</sequence>
<keyword evidence="3" id="KW-0547">Nucleotide-binding</keyword>
<accession>A0ABY6KE98</accession>
<evidence type="ECO:0000256" key="2">
    <source>
        <dbReference type="ARBA" id="ARBA00022723"/>
    </source>
</evidence>
<dbReference type="EMBL" id="CP092865">
    <property type="protein sequence ID" value="UYV65960.1"/>
    <property type="molecule type" value="Genomic_DNA"/>
</dbReference>